<dbReference type="PIRSF" id="PIRSF002070">
    <property type="entry name" value="SSB"/>
    <property type="match status" value="1"/>
</dbReference>
<dbReference type="PROSITE" id="PS50935">
    <property type="entry name" value="SSB"/>
    <property type="match status" value="1"/>
</dbReference>
<dbReference type="PANTHER" id="PTHR10302:SF27">
    <property type="entry name" value="SINGLE-STRANDED DNA-BINDING PROTEIN"/>
    <property type="match status" value="1"/>
</dbReference>
<dbReference type="InterPro" id="IPR011344">
    <property type="entry name" value="ssDNA-bd"/>
</dbReference>
<reference evidence="6" key="1">
    <citation type="submission" date="2017-01" db="EMBL/GenBank/DDBJ databases">
        <authorList>
            <person name="Varghese N."/>
            <person name="Submissions S."/>
        </authorList>
    </citation>
    <scope>NUCLEOTIDE SEQUENCE [LARGE SCALE GENOMIC DNA]</scope>
    <source>
        <strain evidence="6">DSM 21768</strain>
    </source>
</reference>
<dbReference type="STRING" id="34061.B0189_05800"/>
<dbReference type="CDD" id="cd04496">
    <property type="entry name" value="SSB_OBF"/>
    <property type="match status" value="1"/>
</dbReference>
<dbReference type="GO" id="GO:0006260">
    <property type="term" value="P:DNA replication"/>
    <property type="evidence" value="ECO:0007669"/>
    <property type="project" value="InterPro"/>
</dbReference>
<dbReference type="RefSeq" id="WP_076554516.1">
    <property type="nucleotide sequence ID" value="NZ_FTNU01000002.1"/>
</dbReference>
<evidence type="ECO:0000313" key="6">
    <source>
        <dbReference type="Proteomes" id="UP000187495"/>
    </source>
</evidence>
<evidence type="ECO:0000256" key="1">
    <source>
        <dbReference type="ARBA" id="ARBA00023125"/>
    </source>
</evidence>
<dbReference type="InterPro" id="IPR000424">
    <property type="entry name" value="Primosome_PriB/ssb"/>
</dbReference>
<dbReference type="GO" id="GO:0009295">
    <property type="term" value="C:nucleoid"/>
    <property type="evidence" value="ECO:0007669"/>
    <property type="project" value="TreeGrafter"/>
</dbReference>
<sequence>MSVNKAILVGRLGSNPDVKRFDNGDLMAVISVATGEKWTDKKTGDRRETTEWHRVVLNGKLAEIAEKWLRKGMQVYLEGKIATRKWTDNQGIERYSTDIRASQLVMLGSANDNSPEQSNQSYHQPMQAQGNQQAVYQPNVMPSPSTSMQRAVSDDMPF</sequence>
<dbReference type="GO" id="GO:0003697">
    <property type="term" value="F:single-stranded DNA binding"/>
    <property type="evidence" value="ECO:0007669"/>
    <property type="project" value="UniProtKB-UniRule"/>
</dbReference>
<keyword evidence="6" id="KW-1185">Reference proteome</keyword>
<accession>A0A1N7DQ25</accession>
<dbReference type="EMBL" id="FTNU01000002">
    <property type="protein sequence ID" value="SIR77785.1"/>
    <property type="molecule type" value="Genomic_DNA"/>
</dbReference>
<evidence type="ECO:0000256" key="4">
    <source>
        <dbReference type="SAM" id="MobiDB-lite"/>
    </source>
</evidence>
<feature type="compositionally biased region" description="Polar residues" evidence="4">
    <location>
        <begin position="110"/>
        <end position="150"/>
    </location>
</feature>
<keyword evidence="1 2" id="KW-0238">DNA-binding</keyword>
<evidence type="ECO:0000256" key="3">
    <source>
        <dbReference type="PIRNR" id="PIRNR002070"/>
    </source>
</evidence>
<protein>
    <recommendedName>
        <fullName evidence="2 3">Single-stranded DNA-binding protein</fullName>
        <shortName evidence="2">SSB</shortName>
    </recommendedName>
</protein>
<dbReference type="Gene3D" id="2.40.50.140">
    <property type="entry name" value="Nucleic acid-binding proteins"/>
    <property type="match status" value="1"/>
</dbReference>
<organism evidence="5 6">
    <name type="scientific">Moraxella cuniculi DSM 21768</name>
    <dbReference type="NCBI Taxonomy" id="1122245"/>
    <lineage>
        <taxon>Bacteria</taxon>
        <taxon>Pseudomonadati</taxon>
        <taxon>Pseudomonadota</taxon>
        <taxon>Gammaproteobacteria</taxon>
        <taxon>Moraxellales</taxon>
        <taxon>Moraxellaceae</taxon>
        <taxon>Moraxella</taxon>
    </lineage>
</organism>
<name>A0A1N7DQ25_9GAMM</name>
<comment type="subunit">
    <text evidence="2">Homotetramer.</text>
</comment>
<gene>
    <name evidence="5" type="ORF">SAMN02745664_10216</name>
</gene>
<dbReference type="AlphaFoldDB" id="A0A1N7DQ25"/>
<dbReference type="NCBIfam" id="TIGR00621">
    <property type="entry name" value="ssb"/>
    <property type="match status" value="1"/>
</dbReference>
<evidence type="ECO:0000256" key="2">
    <source>
        <dbReference type="HAMAP-Rule" id="MF_00984"/>
    </source>
</evidence>
<dbReference type="SUPFAM" id="SSF50249">
    <property type="entry name" value="Nucleic acid-binding proteins"/>
    <property type="match status" value="1"/>
</dbReference>
<dbReference type="InterPro" id="IPR012340">
    <property type="entry name" value="NA-bd_OB-fold"/>
</dbReference>
<dbReference type="PANTHER" id="PTHR10302">
    <property type="entry name" value="SINGLE-STRANDED DNA-BINDING PROTEIN"/>
    <property type="match status" value="1"/>
</dbReference>
<evidence type="ECO:0000313" key="5">
    <source>
        <dbReference type="EMBL" id="SIR77785.1"/>
    </source>
</evidence>
<dbReference type="HAMAP" id="MF_00984">
    <property type="entry name" value="SSB"/>
    <property type="match status" value="1"/>
</dbReference>
<feature type="region of interest" description="Disordered" evidence="4">
    <location>
        <begin position="109"/>
        <end position="158"/>
    </location>
</feature>
<comment type="caution">
    <text evidence="2">Lacks conserved residue(s) required for the propagation of feature annotation.</text>
</comment>
<proteinExistence type="inferred from homology"/>
<dbReference type="Proteomes" id="UP000187495">
    <property type="component" value="Unassembled WGS sequence"/>
</dbReference>
<dbReference type="Pfam" id="PF00436">
    <property type="entry name" value="SSB"/>
    <property type="match status" value="1"/>
</dbReference>